<feature type="compositionally biased region" description="Basic residues" evidence="1">
    <location>
        <begin position="70"/>
        <end position="94"/>
    </location>
</feature>
<sequence>MTTTRLLYRIFRSSPIQYLLASTTFGRGGSTDPRSPTPGLQLSKQVACTSDEEAPAARPCPPSKNEVRLPPHRRRSRTHPTGKNSAHHRQKARKAERALLVNHRKKVAKRRQDFAAFDVMFRKAATRVRGVVKTITATLTTLEVDLHNVAGFCAAYFALNMKSPIFGGFLAETGETYQQAHYCAQRLSNILGNVIRLVNEECLLTVRHQTHLSLLETTIRQHHSRRNTRQFYRSLKMLRDDTDKYDTEYQVHHALRRIAEQPLAQARVTLQKKLLFVASSMGFGAPNQMMWPENMGAPIMLFPAQFKLPPNSHDARPLLPRRPPAEQARYLPINEMSTTLMDRDLWQSILFGNPF</sequence>
<dbReference type="OrthoDB" id="2687738at2759"/>
<evidence type="ECO:0000313" key="3">
    <source>
        <dbReference type="Proteomes" id="UP000284842"/>
    </source>
</evidence>
<dbReference type="AlphaFoldDB" id="A0A409WEP0"/>
<name>A0A409WEP0_9AGAR</name>
<gene>
    <name evidence="2" type="ORF">CVT24_009053</name>
</gene>
<dbReference type="InParanoid" id="A0A409WEP0"/>
<protein>
    <submittedName>
        <fullName evidence="2">Uncharacterized protein</fullName>
    </submittedName>
</protein>
<reference evidence="2 3" key="1">
    <citation type="journal article" date="2018" name="Evol. Lett.">
        <title>Horizontal gene cluster transfer increased hallucinogenic mushroom diversity.</title>
        <authorList>
            <person name="Reynolds H.T."/>
            <person name="Vijayakumar V."/>
            <person name="Gluck-Thaler E."/>
            <person name="Korotkin H.B."/>
            <person name="Matheny P.B."/>
            <person name="Slot J.C."/>
        </authorList>
    </citation>
    <scope>NUCLEOTIDE SEQUENCE [LARGE SCALE GENOMIC DNA]</scope>
    <source>
        <strain evidence="2 3">2629</strain>
    </source>
</reference>
<feature type="region of interest" description="Disordered" evidence="1">
    <location>
        <begin position="49"/>
        <end position="94"/>
    </location>
</feature>
<dbReference type="Proteomes" id="UP000284842">
    <property type="component" value="Unassembled WGS sequence"/>
</dbReference>
<evidence type="ECO:0000256" key="1">
    <source>
        <dbReference type="SAM" id="MobiDB-lite"/>
    </source>
</evidence>
<comment type="caution">
    <text evidence="2">The sequence shown here is derived from an EMBL/GenBank/DDBJ whole genome shotgun (WGS) entry which is preliminary data.</text>
</comment>
<organism evidence="2 3">
    <name type="scientific">Panaeolus cyanescens</name>
    <dbReference type="NCBI Taxonomy" id="181874"/>
    <lineage>
        <taxon>Eukaryota</taxon>
        <taxon>Fungi</taxon>
        <taxon>Dikarya</taxon>
        <taxon>Basidiomycota</taxon>
        <taxon>Agaricomycotina</taxon>
        <taxon>Agaricomycetes</taxon>
        <taxon>Agaricomycetidae</taxon>
        <taxon>Agaricales</taxon>
        <taxon>Agaricineae</taxon>
        <taxon>Galeropsidaceae</taxon>
        <taxon>Panaeolus</taxon>
    </lineage>
</organism>
<dbReference type="EMBL" id="NHTK01005515">
    <property type="protein sequence ID" value="PPQ76931.1"/>
    <property type="molecule type" value="Genomic_DNA"/>
</dbReference>
<proteinExistence type="predicted"/>
<evidence type="ECO:0000313" key="2">
    <source>
        <dbReference type="EMBL" id="PPQ76931.1"/>
    </source>
</evidence>
<accession>A0A409WEP0</accession>
<keyword evidence="3" id="KW-1185">Reference proteome</keyword>